<evidence type="ECO:0000313" key="2">
    <source>
        <dbReference type="EMBL" id="ACL47533.1"/>
    </source>
</evidence>
<sequence>MDNQKPQQPENEQLNAQAPVEDEELGLSEEEINGVAGGAKPATTRFPECWIRD</sequence>
<feature type="compositionally biased region" description="Acidic residues" evidence="1">
    <location>
        <begin position="20"/>
        <end position="32"/>
    </location>
</feature>
<dbReference type="AlphaFoldDB" id="B8HR25"/>
<proteinExistence type="predicted"/>
<accession>B8HR25</accession>
<evidence type="ECO:0000256" key="1">
    <source>
        <dbReference type="SAM" id="MobiDB-lite"/>
    </source>
</evidence>
<feature type="compositionally biased region" description="Polar residues" evidence="1">
    <location>
        <begin position="1"/>
        <end position="16"/>
    </location>
</feature>
<dbReference type="STRING" id="395961.Cyan7425_5241"/>
<name>B8HR25_CYAP4</name>
<organism evidence="2">
    <name type="scientific">Cyanothece sp. (strain PCC 7425 / ATCC 29141)</name>
    <dbReference type="NCBI Taxonomy" id="395961"/>
    <lineage>
        <taxon>Bacteria</taxon>
        <taxon>Bacillati</taxon>
        <taxon>Cyanobacteriota</taxon>
        <taxon>Cyanophyceae</taxon>
        <taxon>Gomontiellales</taxon>
        <taxon>Cyanothecaceae</taxon>
        <taxon>Cyanothece</taxon>
    </lineage>
</organism>
<dbReference type="HOGENOM" id="CLU_3060730_0_0_3"/>
<dbReference type="KEGG" id="cyn:Cyan7425_5241"/>
<feature type="region of interest" description="Disordered" evidence="1">
    <location>
        <begin position="1"/>
        <end position="53"/>
    </location>
</feature>
<gene>
    <name evidence="2" type="ordered locus">Cyan7425_5241</name>
</gene>
<protein>
    <submittedName>
        <fullName evidence="2">Uncharacterized protein</fullName>
    </submittedName>
</protein>
<reference evidence="2" key="1">
    <citation type="submission" date="2009-01" db="EMBL/GenBank/DDBJ databases">
        <title>Complete sequence of chromosome Cyanothece sp. PCC 7425.</title>
        <authorList>
            <consortium name="US DOE Joint Genome Institute"/>
            <person name="Lucas S."/>
            <person name="Copeland A."/>
            <person name="Lapidus A."/>
            <person name="Glavina del Rio T."/>
            <person name="Dalin E."/>
            <person name="Tice H."/>
            <person name="Bruce D."/>
            <person name="Goodwin L."/>
            <person name="Pitluck S."/>
            <person name="Sims D."/>
            <person name="Meineke L."/>
            <person name="Brettin T."/>
            <person name="Detter J.C."/>
            <person name="Han C."/>
            <person name="Larimer F."/>
            <person name="Land M."/>
            <person name="Hauser L."/>
            <person name="Kyrpides N."/>
            <person name="Ovchinnikova G."/>
            <person name="Liberton M."/>
            <person name="Stoeckel J."/>
            <person name="Banerjee A."/>
            <person name="Singh A."/>
            <person name="Page L."/>
            <person name="Sato H."/>
            <person name="Zhao L."/>
            <person name="Sherman L."/>
            <person name="Pakrasi H."/>
            <person name="Richardson P."/>
        </authorList>
    </citation>
    <scope>NUCLEOTIDE SEQUENCE</scope>
    <source>
        <strain evidence="2">PCC 7425</strain>
    </source>
</reference>
<dbReference type="EMBL" id="CP001344">
    <property type="protein sequence ID" value="ACL47533.1"/>
    <property type="molecule type" value="Genomic_DNA"/>
</dbReference>